<reference evidence="17" key="1">
    <citation type="submission" date="2025-08" db="UniProtKB">
        <authorList>
            <consortium name="RefSeq"/>
        </authorList>
    </citation>
    <scope>IDENTIFICATION</scope>
</reference>
<dbReference type="FunFam" id="1.20.1070.10:FF:000163">
    <property type="entry name" value="Thromboxane A2 receptor"/>
    <property type="match status" value="1"/>
</dbReference>
<evidence type="ECO:0000256" key="7">
    <source>
        <dbReference type="ARBA" id="ARBA00023040"/>
    </source>
</evidence>
<name>A0A6P8FY68_CLUHA</name>
<dbReference type="RefSeq" id="XP_031428446.1">
    <property type="nucleotide sequence ID" value="XM_031572586.1"/>
</dbReference>
<evidence type="ECO:0000256" key="11">
    <source>
        <dbReference type="ARBA" id="ARBA00023180"/>
    </source>
</evidence>
<feature type="transmembrane region" description="Helical" evidence="14">
    <location>
        <begin position="193"/>
        <end position="218"/>
    </location>
</feature>
<keyword evidence="10 17" id="KW-0675">Receptor</keyword>
<dbReference type="KEGG" id="char:105905707"/>
<feature type="transmembrane region" description="Helical" evidence="14">
    <location>
        <begin position="285"/>
        <end position="315"/>
    </location>
</feature>
<feature type="transmembrane region" description="Helical" evidence="14">
    <location>
        <begin position="239"/>
        <end position="265"/>
    </location>
</feature>
<dbReference type="PRINTS" id="PR00429">
    <property type="entry name" value="THROMBOXANER"/>
</dbReference>
<dbReference type="InterPro" id="IPR000276">
    <property type="entry name" value="GPCR_Rhodpsn"/>
</dbReference>
<evidence type="ECO:0000256" key="10">
    <source>
        <dbReference type="ARBA" id="ARBA00023170"/>
    </source>
</evidence>
<feature type="transmembrane region" description="Helical" evidence="14">
    <location>
        <begin position="111"/>
        <end position="134"/>
    </location>
</feature>
<dbReference type="GO" id="GO:0004957">
    <property type="term" value="F:prostaglandin E receptor activity"/>
    <property type="evidence" value="ECO:0007669"/>
    <property type="project" value="TreeGrafter"/>
</dbReference>
<dbReference type="GO" id="GO:0005886">
    <property type="term" value="C:plasma membrane"/>
    <property type="evidence" value="ECO:0007669"/>
    <property type="project" value="UniProtKB-SubCell"/>
</dbReference>
<organism evidence="16 17">
    <name type="scientific">Clupea harengus</name>
    <name type="common">Atlantic herring</name>
    <dbReference type="NCBI Taxonomy" id="7950"/>
    <lineage>
        <taxon>Eukaryota</taxon>
        <taxon>Metazoa</taxon>
        <taxon>Chordata</taxon>
        <taxon>Craniata</taxon>
        <taxon>Vertebrata</taxon>
        <taxon>Euteleostomi</taxon>
        <taxon>Actinopterygii</taxon>
        <taxon>Neopterygii</taxon>
        <taxon>Teleostei</taxon>
        <taxon>Clupei</taxon>
        <taxon>Clupeiformes</taxon>
        <taxon>Clupeoidei</taxon>
        <taxon>Clupeidae</taxon>
        <taxon>Clupea</taxon>
    </lineage>
</organism>
<feature type="transmembrane region" description="Helical" evidence="14">
    <location>
        <begin position="146"/>
        <end position="173"/>
    </location>
</feature>
<keyword evidence="7" id="KW-0297">G-protein coupled receptor</keyword>
<feature type="transmembrane region" description="Helical" evidence="14">
    <location>
        <begin position="44"/>
        <end position="62"/>
    </location>
</feature>
<comment type="subcellular location">
    <subcellularLocation>
        <location evidence="1">Cell membrane</location>
        <topology evidence="1">Multi-pass membrane protein</topology>
    </subcellularLocation>
</comment>
<dbReference type="AlphaFoldDB" id="A0A6P8FY68"/>
<keyword evidence="9" id="KW-1015">Disulfide bond</keyword>
<keyword evidence="3" id="KW-1003">Cell membrane</keyword>
<sequence length="446" mass="48615">MEDTFELLMITWVGMSLSLVCLLTCILTFACCRSIQNTRNTIHLHLSLSLFIASIIFLAGISRTEYQVMAFNDCSTSPLDMVPSQDCSISPSVIHNHSLNTTPSSAYTPPAYGMSCLSMSLGVISNLTGLAVLARSYTRFCGRAKAPFVLLAGALLLTDLAGQVTLGAFSLYLHLEQRRGQRALVQYFKPARAFCKLFGACMVFFGLCPLLLGSAMAVERCMGITQPFLHATVATVGHVRLSVLLLVSLAVSLATLPLLTVGGYVPQYPGTWCFLPVHGQLSLAHAGLVLSFSGFELAALFLSVLCNTVSGGVLLQARWTSWRARHGTGKHRGPVSASPAIHSLDVEMMTQLAMINVVSCLCWCPFLICVSSSVGKFLAGSPPSYPIRKHEQELLLSLRLASWNQILDPWVYILLRRAVLRRICCRLQPDKLTLTQNSSNTGSHRK</sequence>
<feature type="domain" description="G-protein coupled receptors family 1 profile" evidence="15">
    <location>
        <begin position="125"/>
        <end position="412"/>
    </location>
</feature>
<dbReference type="PANTHER" id="PTHR11866">
    <property type="entry name" value="G-PROTEIN COUPLED RECEPTOR FAMILY 1 MEMBER"/>
    <property type="match status" value="1"/>
</dbReference>
<dbReference type="GeneID" id="105905707"/>
<dbReference type="InterPro" id="IPR000832">
    <property type="entry name" value="GPCR_2_secretin-like"/>
</dbReference>
<dbReference type="PRINTS" id="PR01788">
    <property type="entry name" value="PROSTANOIDR"/>
</dbReference>
<evidence type="ECO:0000256" key="4">
    <source>
        <dbReference type="ARBA" id="ARBA00022553"/>
    </source>
</evidence>
<evidence type="ECO:0000313" key="16">
    <source>
        <dbReference type="Proteomes" id="UP000515152"/>
    </source>
</evidence>
<evidence type="ECO:0000256" key="14">
    <source>
        <dbReference type="SAM" id="Phobius"/>
    </source>
</evidence>
<evidence type="ECO:0000259" key="15">
    <source>
        <dbReference type="PROSITE" id="PS50262"/>
    </source>
</evidence>
<feature type="transmembrane region" description="Helical" evidence="14">
    <location>
        <begin position="12"/>
        <end position="32"/>
    </location>
</feature>
<dbReference type="InterPro" id="IPR001105">
    <property type="entry name" value="Thbox_rcpt"/>
</dbReference>
<keyword evidence="16" id="KW-1185">Reference proteome</keyword>
<feature type="transmembrane region" description="Helical" evidence="14">
    <location>
        <begin position="352"/>
        <end position="374"/>
    </location>
</feature>
<evidence type="ECO:0000256" key="8">
    <source>
        <dbReference type="ARBA" id="ARBA00023136"/>
    </source>
</evidence>
<dbReference type="GO" id="GO:0007204">
    <property type="term" value="P:positive regulation of cytosolic calcium ion concentration"/>
    <property type="evidence" value="ECO:0007669"/>
    <property type="project" value="TreeGrafter"/>
</dbReference>
<dbReference type="InterPro" id="IPR008365">
    <property type="entry name" value="Prostanoid_rcpt"/>
</dbReference>
<evidence type="ECO:0000256" key="3">
    <source>
        <dbReference type="ARBA" id="ARBA00022475"/>
    </source>
</evidence>
<dbReference type="Pfam" id="PF00002">
    <property type="entry name" value="7tm_2"/>
    <property type="match status" value="1"/>
</dbReference>
<dbReference type="OrthoDB" id="5959154at2759"/>
<dbReference type="PANTHER" id="PTHR11866:SF33">
    <property type="entry name" value="THROMBOXANE A2 RECEPTOR"/>
    <property type="match status" value="1"/>
</dbReference>
<evidence type="ECO:0000256" key="12">
    <source>
        <dbReference type="ARBA" id="ARBA00023224"/>
    </source>
</evidence>
<dbReference type="PROSITE" id="PS00237">
    <property type="entry name" value="G_PROTEIN_RECEP_F1_1"/>
    <property type="match status" value="1"/>
</dbReference>
<dbReference type="SUPFAM" id="SSF81321">
    <property type="entry name" value="Family A G protein-coupled receptor-like"/>
    <property type="match status" value="1"/>
</dbReference>
<keyword evidence="4" id="KW-0597">Phosphoprotein</keyword>
<keyword evidence="11" id="KW-0325">Glycoprotein</keyword>
<dbReference type="Gene3D" id="1.20.1070.10">
    <property type="entry name" value="Rhodopsin 7-helix transmembrane proteins"/>
    <property type="match status" value="2"/>
</dbReference>
<protein>
    <recommendedName>
        <fullName evidence="2">Thromboxane A2 receptor</fullName>
    </recommendedName>
    <alternativeName>
        <fullName evidence="13">Prostanoid TP receptor</fullName>
    </alternativeName>
</protein>
<evidence type="ECO:0000313" key="17">
    <source>
        <dbReference type="RefSeq" id="XP_031428446.1"/>
    </source>
</evidence>
<dbReference type="InterPro" id="IPR017452">
    <property type="entry name" value="GPCR_Rhodpsn_7TM"/>
</dbReference>
<keyword evidence="8 14" id="KW-0472">Membrane</keyword>
<keyword evidence="6 14" id="KW-1133">Transmembrane helix</keyword>
<dbReference type="GO" id="GO:0006954">
    <property type="term" value="P:inflammatory response"/>
    <property type="evidence" value="ECO:0007669"/>
    <property type="project" value="TreeGrafter"/>
</dbReference>
<accession>A0A6P8FY68</accession>
<evidence type="ECO:0000256" key="6">
    <source>
        <dbReference type="ARBA" id="ARBA00022989"/>
    </source>
</evidence>
<evidence type="ECO:0000256" key="5">
    <source>
        <dbReference type="ARBA" id="ARBA00022692"/>
    </source>
</evidence>
<dbReference type="CTD" id="100003535"/>
<evidence type="ECO:0000256" key="2">
    <source>
        <dbReference type="ARBA" id="ARBA00017628"/>
    </source>
</evidence>
<evidence type="ECO:0000256" key="13">
    <source>
        <dbReference type="ARBA" id="ARBA00029815"/>
    </source>
</evidence>
<keyword evidence="5 14" id="KW-0812">Transmembrane</keyword>
<proteinExistence type="predicted"/>
<evidence type="ECO:0000256" key="9">
    <source>
        <dbReference type="ARBA" id="ARBA00023157"/>
    </source>
</evidence>
<gene>
    <name evidence="17" type="primary">ptger1c</name>
</gene>
<dbReference type="Proteomes" id="UP000515152">
    <property type="component" value="Chromosome 1"/>
</dbReference>
<dbReference type="Pfam" id="PF00001">
    <property type="entry name" value="7tm_1"/>
    <property type="match status" value="1"/>
</dbReference>
<keyword evidence="12" id="KW-0807">Transducer</keyword>
<dbReference type="GO" id="GO:0004960">
    <property type="term" value="F:thromboxane receptor activity"/>
    <property type="evidence" value="ECO:0007669"/>
    <property type="project" value="InterPro"/>
</dbReference>
<dbReference type="GO" id="GO:0007189">
    <property type="term" value="P:adenylate cyclase-activating G protein-coupled receptor signaling pathway"/>
    <property type="evidence" value="ECO:0007669"/>
    <property type="project" value="TreeGrafter"/>
</dbReference>
<dbReference type="PROSITE" id="PS50262">
    <property type="entry name" value="G_PROTEIN_RECEP_F1_2"/>
    <property type="match status" value="1"/>
</dbReference>
<evidence type="ECO:0000256" key="1">
    <source>
        <dbReference type="ARBA" id="ARBA00004651"/>
    </source>
</evidence>